<feature type="compositionally biased region" description="Low complexity" evidence="1">
    <location>
        <begin position="355"/>
        <end position="367"/>
    </location>
</feature>
<feature type="region of interest" description="Disordered" evidence="1">
    <location>
        <begin position="299"/>
        <end position="367"/>
    </location>
</feature>
<proteinExistence type="predicted"/>
<protein>
    <submittedName>
        <fullName evidence="3">Uncharacterized protein</fullName>
    </submittedName>
</protein>
<dbReference type="PANTHER" id="PTHR14596:SF72">
    <property type="entry name" value="ZINC FINGER PROTEIN MSN2-RELATED"/>
    <property type="match status" value="1"/>
</dbReference>
<keyword evidence="2" id="KW-1133">Transmembrane helix</keyword>
<feature type="compositionally biased region" description="Low complexity" evidence="1">
    <location>
        <begin position="300"/>
        <end position="333"/>
    </location>
</feature>
<name>A0A7S4AJG5_9STRA</name>
<feature type="region of interest" description="Disordered" evidence="1">
    <location>
        <begin position="589"/>
        <end position="614"/>
    </location>
</feature>
<evidence type="ECO:0000313" key="3">
    <source>
        <dbReference type="EMBL" id="CAE0717941.1"/>
    </source>
</evidence>
<dbReference type="EMBL" id="HBIX01014633">
    <property type="protein sequence ID" value="CAE0717941.1"/>
    <property type="molecule type" value="Transcribed_RNA"/>
</dbReference>
<dbReference type="GO" id="GO:0000981">
    <property type="term" value="F:DNA-binding transcription factor activity, RNA polymerase II-specific"/>
    <property type="evidence" value="ECO:0007669"/>
    <property type="project" value="TreeGrafter"/>
</dbReference>
<feature type="region of interest" description="Disordered" evidence="1">
    <location>
        <begin position="1"/>
        <end position="56"/>
    </location>
</feature>
<feature type="transmembrane region" description="Helical" evidence="2">
    <location>
        <begin position="558"/>
        <end position="580"/>
    </location>
</feature>
<dbReference type="AlphaFoldDB" id="A0A7S4AJG5"/>
<dbReference type="GO" id="GO:0005634">
    <property type="term" value="C:nucleus"/>
    <property type="evidence" value="ECO:0007669"/>
    <property type="project" value="TreeGrafter"/>
</dbReference>
<feature type="compositionally biased region" description="Low complexity" evidence="1">
    <location>
        <begin position="589"/>
        <end position="601"/>
    </location>
</feature>
<keyword evidence="2" id="KW-0472">Membrane</keyword>
<dbReference type="GO" id="GO:0000987">
    <property type="term" value="F:cis-regulatory region sequence-specific DNA binding"/>
    <property type="evidence" value="ECO:0007669"/>
    <property type="project" value="TreeGrafter"/>
</dbReference>
<keyword evidence="2" id="KW-0812">Transmembrane</keyword>
<reference evidence="3" key="1">
    <citation type="submission" date="2021-01" db="EMBL/GenBank/DDBJ databases">
        <authorList>
            <person name="Corre E."/>
            <person name="Pelletier E."/>
            <person name="Niang G."/>
            <person name="Scheremetjew M."/>
            <person name="Finn R."/>
            <person name="Kale V."/>
            <person name="Holt S."/>
            <person name="Cochrane G."/>
            <person name="Meng A."/>
            <person name="Brown T."/>
            <person name="Cohen L."/>
        </authorList>
    </citation>
    <scope>NUCLEOTIDE SEQUENCE</scope>
    <source>
        <strain evidence="3">10249 10 AB</strain>
    </source>
</reference>
<sequence>MSLPNDDEDDRKPPGRSPYSNSSGIYPIKKLTVASEDDDDGTNDTDDTHDDENDELTETSFGSISMSFASDITSIGAAGGGGGSAVAASASAQHLNCSNNSSSSNNNNHDNNISTQYDEVAVRERRRRNLRQLQQLGVATGITFSLFLYLLIPTALLLSMILFGGVSAAFVTRLAVHLQWEFQRTVLEGYGIGEYLPAGTYQLLTSTSLHDILTDPDGLFGGSEHMPYILLYLIPGLTPEQRNAFVNRLSPIHQNLLRDDRGLLGYLQNRNRHRQSQSQSQPRDNGFLMRLLMGDERLRQQQQQSQLQIQIQNTRPRSNSSGSTSTNGNGNIRLELELPPTIPEGTSWGDTSALGPDDGNGNNNNNPSAAVAVGTTIVTATTTSAAVEIPATVVSPIVGRAVVLNNAPPIQIPESIPPPPSVVVDTVVSTAAAAATDRESSTSPTNNTARPRPATNISGGDGVLFDAIGTAVSNIIGGATQTVRTQARDSIRGALSGPIFRASVGATALGLGIGAIGLMSGAYDAESLITPVAQLVRGLFGRSSSGGGSSGSLPSSSALVGATLASGTTAAVVGAFGFYYRSGDNNGNDNGHTSNNNNDNIDSSKCDKNSNAAK</sequence>
<organism evidence="3">
    <name type="scientific">Pseudo-nitzschia australis</name>
    <dbReference type="NCBI Taxonomy" id="44445"/>
    <lineage>
        <taxon>Eukaryota</taxon>
        <taxon>Sar</taxon>
        <taxon>Stramenopiles</taxon>
        <taxon>Ochrophyta</taxon>
        <taxon>Bacillariophyta</taxon>
        <taxon>Bacillariophyceae</taxon>
        <taxon>Bacillariophycidae</taxon>
        <taxon>Bacillariales</taxon>
        <taxon>Bacillariaceae</taxon>
        <taxon>Pseudo-nitzschia</taxon>
    </lineage>
</organism>
<dbReference type="PANTHER" id="PTHR14596">
    <property type="entry name" value="ZINC FINGER PROTEIN"/>
    <property type="match status" value="1"/>
</dbReference>
<accession>A0A7S4AJG5</accession>
<evidence type="ECO:0000256" key="1">
    <source>
        <dbReference type="SAM" id="MobiDB-lite"/>
    </source>
</evidence>
<evidence type="ECO:0000256" key="2">
    <source>
        <dbReference type="SAM" id="Phobius"/>
    </source>
</evidence>
<dbReference type="GO" id="GO:0042594">
    <property type="term" value="P:response to starvation"/>
    <property type="evidence" value="ECO:0007669"/>
    <property type="project" value="TreeGrafter"/>
</dbReference>
<feature type="region of interest" description="Disordered" evidence="1">
    <location>
        <begin position="433"/>
        <end position="458"/>
    </location>
</feature>
<feature type="compositionally biased region" description="Acidic residues" evidence="1">
    <location>
        <begin position="35"/>
        <end position="56"/>
    </location>
</feature>
<gene>
    <name evidence="3" type="ORF">PAUS00366_LOCUS10694</name>
</gene>
<feature type="transmembrane region" description="Helical" evidence="2">
    <location>
        <begin position="133"/>
        <end position="152"/>
    </location>
</feature>